<reference evidence="2" key="1">
    <citation type="submission" date="2021-07" db="EMBL/GenBank/DDBJ databases">
        <authorList>
            <person name="Fernandez M."/>
            <person name="Pereira P."/>
            <person name="Torres Tejerizo G.A."/>
            <person name="Gonzalez P."/>
            <person name="Agostini E."/>
        </authorList>
    </citation>
    <scope>NUCLEOTIDE SEQUENCE</scope>
    <source>
        <strain evidence="2">SFC 500-1A</strain>
    </source>
</reference>
<sequence>MEILQLIETIKQDPSCEVYPAQLAQNLPQNIPDDVKIFYREINGIKFFPQEAYSIEIVASHQFIPINTYLFSDESTDLELENDDISHDWFLIAKVDEMSQYISIDTAQARRGQCYDSFFETHATIGDSPIIAQNFTALLHQLYLNKGQYWYWLQDDFQYLGDAYDPPLPNRDV</sequence>
<dbReference type="EMBL" id="JAHWXT010000002">
    <property type="protein sequence ID" value="MCF0264219.1"/>
    <property type="molecule type" value="Genomic_DNA"/>
</dbReference>
<feature type="domain" description="Knr4/Smi1-like" evidence="1">
    <location>
        <begin position="23"/>
        <end position="139"/>
    </location>
</feature>
<comment type="caution">
    <text evidence="2">The sequence shown here is derived from an EMBL/GenBank/DDBJ whole genome shotgun (WGS) entry which is preliminary data.</text>
</comment>
<dbReference type="InterPro" id="IPR037883">
    <property type="entry name" value="Knr4/Smi1-like_sf"/>
</dbReference>
<proteinExistence type="predicted"/>
<evidence type="ECO:0000313" key="3">
    <source>
        <dbReference type="Proteomes" id="UP000887320"/>
    </source>
</evidence>
<dbReference type="InterPro" id="IPR018958">
    <property type="entry name" value="Knr4/Smi1-like_dom"/>
</dbReference>
<evidence type="ECO:0000313" key="2">
    <source>
        <dbReference type="EMBL" id="MCF0264219.1"/>
    </source>
</evidence>
<dbReference type="SUPFAM" id="SSF160631">
    <property type="entry name" value="SMI1/KNR4-like"/>
    <property type="match status" value="1"/>
</dbReference>
<dbReference type="Gene3D" id="3.40.1580.10">
    <property type="entry name" value="SMI1/KNR4-like"/>
    <property type="match status" value="1"/>
</dbReference>
<dbReference type="Proteomes" id="UP000887320">
    <property type="component" value="Unassembled WGS sequence"/>
</dbReference>
<organism evidence="2 3">
    <name type="scientific">Acinetobacter guillouiae</name>
    <name type="common">Acinetobacter genomosp. 11</name>
    <dbReference type="NCBI Taxonomy" id="106649"/>
    <lineage>
        <taxon>Bacteria</taxon>
        <taxon>Pseudomonadati</taxon>
        <taxon>Pseudomonadota</taxon>
        <taxon>Gammaproteobacteria</taxon>
        <taxon>Moraxellales</taxon>
        <taxon>Moraxellaceae</taxon>
        <taxon>Acinetobacter</taxon>
    </lineage>
</organism>
<protein>
    <submittedName>
        <fullName evidence="2">SMI1/KNR4 family protein</fullName>
    </submittedName>
</protein>
<gene>
    <name evidence="2" type="ORF">KW868_07030</name>
</gene>
<accession>A0A8X8KCK4</accession>
<dbReference type="AlphaFoldDB" id="A0A8X8KCK4"/>
<dbReference type="Pfam" id="PF09346">
    <property type="entry name" value="SMI1_KNR4"/>
    <property type="match status" value="1"/>
</dbReference>
<evidence type="ECO:0000259" key="1">
    <source>
        <dbReference type="Pfam" id="PF09346"/>
    </source>
</evidence>
<name>A0A8X8KCK4_ACIGI</name>
<dbReference type="RefSeq" id="WP_234623073.1">
    <property type="nucleotide sequence ID" value="NZ_JAHWXT010000002.1"/>
</dbReference>